<dbReference type="Pfam" id="PF13679">
    <property type="entry name" value="Methyltransf_32"/>
    <property type="match status" value="1"/>
</dbReference>
<name>A0ABD3HQ34_9MARC</name>
<feature type="domain" description="Methyltransferase" evidence="1">
    <location>
        <begin position="160"/>
        <end position="265"/>
    </location>
</feature>
<reference evidence="2 3" key="1">
    <citation type="submission" date="2024-09" db="EMBL/GenBank/DDBJ databases">
        <title>Chromosome-scale assembly of Riccia sorocarpa.</title>
        <authorList>
            <person name="Paukszto L."/>
        </authorList>
    </citation>
    <scope>NUCLEOTIDE SEQUENCE [LARGE SCALE GENOMIC DNA]</scope>
    <source>
        <strain evidence="2">LP-2024</strain>
        <tissue evidence="2">Aerial parts of the thallus</tissue>
    </source>
</reference>
<organism evidence="2 3">
    <name type="scientific">Riccia sorocarpa</name>
    <dbReference type="NCBI Taxonomy" id="122646"/>
    <lineage>
        <taxon>Eukaryota</taxon>
        <taxon>Viridiplantae</taxon>
        <taxon>Streptophyta</taxon>
        <taxon>Embryophyta</taxon>
        <taxon>Marchantiophyta</taxon>
        <taxon>Marchantiopsida</taxon>
        <taxon>Marchantiidae</taxon>
        <taxon>Marchantiales</taxon>
        <taxon>Ricciaceae</taxon>
        <taxon>Riccia</taxon>
    </lineage>
</organism>
<accession>A0ABD3HQ34</accession>
<keyword evidence="3" id="KW-1185">Reference proteome</keyword>
<dbReference type="InterPro" id="IPR025714">
    <property type="entry name" value="Methyltranfer_dom"/>
</dbReference>
<protein>
    <recommendedName>
        <fullName evidence="1">Methyltransferase domain-containing protein</fullName>
    </recommendedName>
</protein>
<dbReference type="PANTHER" id="PTHR13369">
    <property type="match status" value="1"/>
</dbReference>
<dbReference type="Gene3D" id="3.40.50.150">
    <property type="entry name" value="Vaccinia Virus protein VP39"/>
    <property type="match status" value="1"/>
</dbReference>
<gene>
    <name evidence="2" type="ORF">R1sor_006328</name>
</gene>
<dbReference type="SUPFAM" id="SSF53335">
    <property type="entry name" value="S-adenosyl-L-methionine-dependent methyltransferases"/>
    <property type="match status" value="1"/>
</dbReference>
<proteinExistence type="predicted"/>
<sequence length="441" mass="48470">MPHASTWLEYSWNLRDLVVYGLEETGESQEAQLARSSRRDKFRLNAGASREELLWAEILGILRKVRPLPPLAHPSQDAVTTANHGSIGCKLSAPSERGTPCSETAHNGGSSDDARLNYLLEEVYWPVEKIGDIASMRHIEILWDTIPASADPVLGGGYKTAHTRGTVDFGSGSGALTLPLAAIFPEFTFVGVDFKLRSIILLEDRARKGNLLNVKAVYGRIENYSAPFDACVALHACGIATDLALLQAMKNRAAYVMSPCCIGKLQIPVEWTLNSTDSGFSFRESPSCNRVQESKTPGRCGIVYASDYNEKISQNSSKVQIPLMDDNDIKTAVGLESQDSGQFCLERWQGSVSSSLSYPRSSWLRNCISEKEFQVLARAADWSSYDFESFSSQLHSLCKVVLELDRNEASREVGYWTGLYTLANEKAGTVGVSHVLVGKPE</sequence>
<evidence type="ECO:0000313" key="2">
    <source>
        <dbReference type="EMBL" id="KAL3692677.1"/>
    </source>
</evidence>
<dbReference type="PANTHER" id="PTHR13369:SF0">
    <property type="entry name" value="GLUTATHIONE S-TRANSFERASE C-TERMINAL DOMAIN-CONTAINING PROTEIN"/>
    <property type="match status" value="1"/>
</dbReference>
<dbReference type="Proteomes" id="UP001633002">
    <property type="component" value="Unassembled WGS sequence"/>
</dbReference>
<dbReference type="InterPro" id="IPR029063">
    <property type="entry name" value="SAM-dependent_MTases_sf"/>
</dbReference>
<comment type="caution">
    <text evidence="2">The sequence shown here is derived from an EMBL/GenBank/DDBJ whole genome shotgun (WGS) entry which is preliminary data.</text>
</comment>
<dbReference type="AlphaFoldDB" id="A0ABD3HQ34"/>
<evidence type="ECO:0000313" key="3">
    <source>
        <dbReference type="Proteomes" id="UP001633002"/>
    </source>
</evidence>
<evidence type="ECO:0000259" key="1">
    <source>
        <dbReference type="Pfam" id="PF13679"/>
    </source>
</evidence>
<dbReference type="EMBL" id="JBJQOH010000003">
    <property type="protein sequence ID" value="KAL3692677.1"/>
    <property type="molecule type" value="Genomic_DNA"/>
</dbReference>